<keyword evidence="8" id="KW-0539">Nucleus</keyword>
<proteinExistence type="predicted"/>
<dbReference type="InterPro" id="IPR036236">
    <property type="entry name" value="Znf_C2H2_sf"/>
</dbReference>
<dbReference type="EMBL" id="JAGFBR010000012">
    <property type="protein sequence ID" value="KAH0457404.1"/>
    <property type="molecule type" value="Genomic_DNA"/>
</dbReference>
<gene>
    <name evidence="11" type="ORF">IEQ34_012719</name>
</gene>
<dbReference type="PANTHER" id="PTHR26374:SF450">
    <property type="entry name" value="OS11G0702300 PROTEIN"/>
    <property type="match status" value="1"/>
</dbReference>
<evidence type="ECO:0000256" key="6">
    <source>
        <dbReference type="ARBA" id="ARBA00023015"/>
    </source>
</evidence>
<evidence type="ECO:0000259" key="10">
    <source>
        <dbReference type="PROSITE" id="PS50157"/>
    </source>
</evidence>
<keyword evidence="7" id="KW-0804">Transcription</keyword>
<evidence type="ECO:0000256" key="2">
    <source>
        <dbReference type="ARBA" id="ARBA00022723"/>
    </source>
</evidence>
<dbReference type="PANTHER" id="PTHR26374">
    <property type="entry name" value="ZINC FINGER PROTEIN ZAT5"/>
    <property type="match status" value="1"/>
</dbReference>
<dbReference type="SUPFAM" id="SSF57667">
    <property type="entry name" value="beta-beta-alpha zinc fingers"/>
    <property type="match status" value="2"/>
</dbReference>
<keyword evidence="2" id="KW-0479">Metal-binding</keyword>
<evidence type="ECO:0000313" key="11">
    <source>
        <dbReference type="EMBL" id="KAH0457404.1"/>
    </source>
</evidence>
<keyword evidence="5" id="KW-0862">Zinc</keyword>
<evidence type="ECO:0000256" key="9">
    <source>
        <dbReference type="PROSITE-ProRule" id="PRU00042"/>
    </source>
</evidence>
<keyword evidence="4 9" id="KW-0863">Zinc-finger</keyword>
<comment type="caution">
    <text evidence="11">The sequence shown here is derived from an EMBL/GenBank/DDBJ whole genome shotgun (WGS) entry which is preliminary data.</text>
</comment>
<dbReference type="GO" id="GO:0008270">
    <property type="term" value="F:zinc ion binding"/>
    <property type="evidence" value="ECO:0007669"/>
    <property type="project" value="UniProtKB-KW"/>
</dbReference>
<keyword evidence="3" id="KW-0677">Repeat</keyword>
<feature type="domain" description="C2H2-type" evidence="10">
    <location>
        <begin position="58"/>
        <end position="80"/>
    </location>
</feature>
<evidence type="ECO:0000256" key="7">
    <source>
        <dbReference type="ARBA" id="ARBA00023163"/>
    </source>
</evidence>
<dbReference type="AlphaFoldDB" id="A0AAV7GNZ5"/>
<keyword evidence="12" id="KW-1185">Reference proteome</keyword>
<evidence type="ECO:0000256" key="4">
    <source>
        <dbReference type="ARBA" id="ARBA00022771"/>
    </source>
</evidence>
<feature type="domain" description="C2H2-type" evidence="10">
    <location>
        <begin position="124"/>
        <end position="151"/>
    </location>
</feature>
<dbReference type="GO" id="GO:0005634">
    <property type="term" value="C:nucleus"/>
    <property type="evidence" value="ECO:0007669"/>
    <property type="project" value="UniProtKB-SubCell"/>
</dbReference>
<dbReference type="Proteomes" id="UP000775213">
    <property type="component" value="Unassembled WGS sequence"/>
</dbReference>
<dbReference type="PROSITE" id="PS50157">
    <property type="entry name" value="ZINC_FINGER_C2H2_2"/>
    <property type="match status" value="3"/>
</dbReference>
<name>A0AAV7GNZ5_DENCH</name>
<sequence>MKPSVYEIRMEKRRDHEFKCKTCGRSFATYQALGGHRSGHTRPKDREEKTTEIKERVHRCSVCGLNFSTGQALGGHMRRHKLLDLLAAPMFDLNMIPLDDDHDDDDHYDEYSYAVRMNKRIGEFKCKTCGRSFATYQALGGHRTSHTRLKKLVETKKIKKEFHRCPICGIYFPMGQALGGHMRRHKDMVKELALSLCWPEERVARKSTIGLNLDLNSIPMDDDED</sequence>
<protein>
    <recommendedName>
        <fullName evidence="10">C2H2-type domain-containing protein</fullName>
    </recommendedName>
</protein>
<evidence type="ECO:0000256" key="8">
    <source>
        <dbReference type="ARBA" id="ARBA00023242"/>
    </source>
</evidence>
<evidence type="ECO:0000313" key="12">
    <source>
        <dbReference type="Proteomes" id="UP000775213"/>
    </source>
</evidence>
<feature type="domain" description="C2H2-type" evidence="10">
    <location>
        <begin position="18"/>
        <end position="45"/>
    </location>
</feature>
<evidence type="ECO:0000256" key="3">
    <source>
        <dbReference type="ARBA" id="ARBA00022737"/>
    </source>
</evidence>
<dbReference type="Pfam" id="PF13912">
    <property type="entry name" value="zf-C2H2_6"/>
    <property type="match status" value="4"/>
</dbReference>
<dbReference type="Gene3D" id="3.30.160.60">
    <property type="entry name" value="Classic Zinc Finger"/>
    <property type="match status" value="2"/>
</dbReference>
<comment type="subcellular location">
    <subcellularLocation>
        <location evidence="1">Nucleus</location>
    </subcellularLocation>
</comment>
<accession>A0AAV7GNZ5</accession>
<evidence type="ECO:0000256" key="5">
    <source>
        <dbReference type="ARBA" id="ARBA00022833"/>
    </source>
</evidence>
<evidence type="ECO:0000256" key="1">
    <source>
        <dbReference type="ARBA" id="ARBA00004123"/>
    </source>
</evidence>
<organism evidence="11 12">
    <name type="scientific">Dendrobium chrysotoxum</name>
    <name type="common">Orchid</name>
    <dbReference type="NCBI Taxonomy" id="161865"/>
    <lineage>
        <taxon>Eukaryota</taxon>
        <taxon>Viridiplantae</taxon>
        <taxon>Streptophyta</taxon>
        <taxon>Embryophyta</taxon>
        <taxon>Tracheophyta</taxon>
        <taxon>Spermatophyta</taxon>
        <taxon>Magnoliopsida</taxon>
        <taxon>Liliopsida</taxon>
        <taxon>Asparagales</taxon>
        <taxon>Orchidaceae</taxon>
        <taxon>Epidendroideae</taxon>
        <taxon>Malaxideae</taxon>
        <taxon>Dendrobiinae</taxon>
        <taxon>Dendrobium</taxon>
    </lineage>
</organism>
<dbReference type="SMART" id="SM00355">
    <property type="entry name" value="ZnF_C2H2"/>
    <property type="match status" value="4"/>
</dbReference>
<dbReference type="PROSITE" id="PS00028">
    <property type="entry name" value="ZINC_FINGER_C2H2_1"/>
    <property type="match status" value="4"/>
</dbReference>
<keyword evidence="6" id="KW-0805">Transcription regulation</keyword>
<dbReference type="InterPro" id="IPR013087">
    <property type="entry name" value="Znf_C2H2_type"/>
</dbReference>
<reference evidence="11 12" key="1">
    <citation type="journal article" date="2021" name="Hortic Res">
        <title>Chromosome-scale assembly of the Dendrobium chrysotoxum genome enhances the understanding of orchid evolution.</title>
        <authorList>
            <person name="Zhang Y."/>
            <person name="Zhang G.Q."/>
            <person name="Zhang D."/>
            <person name="Liu X.D."/>
            <person name="Xu X.Y."/>
            <person name="Sun W.H."/>
            <person name="Yu X."/>
            <person name="Zhu X."/>
            <person name="Wang Z.W."/>
            <person name="Zhao X."/>
            <person name="Zhong W.Y."/>
            <person name="Chen H."/>
            <person name="Yin W.L."/>
            <person name="Huang T."/>
            <person name="Niu S.C."/>
            <person name="Liu Z.J."/>
        </authorList>
    </citation>
    <scope>NUCLEOTIDE SEQUENCE [LARGE SCALE GENOMIC DNA]</scope>
    <source>
        <strain evidence="11">Lindl</strain>
    </source>
</reference>